<gene>
    <name evidence="8" type="ORF">KUTeg_002709</name>
</gene>
<evidence type="ECO:0000313" key="8">
    <source>
        <dbReference type="EMBL" id="KAJ8319738.1"/>
    </source>
</evidence>
<protein>
    <recommendedName>
        <fullName evidence="2">chitin synthase</fullName>
        <ecNumber evidence="2">2.4.1.16</ecNumber>
    </recommendedName>
</protein>
<feature type="transmembrane region" description="Helical" evidence="7">
    <location>
        <begin position="445"/>
        <end position="464"/>
    </location>
</feature>
<dbReference type="InterPro" id="IPR004835">
    <property type="entry name" value="Chitin_synth"/>
</dbReference>
<dbReference type="Proteomes" id="UP001217089">
    <property type="component" value="Unassembled WGS sequence"/>
</dbReference>
<comment type="caution">
    <text evidence="8">The sequence shown here is derived from an EMBL/GenBank/DDBJ whole genome shotgun (WGS) entry which is preliminary data.</text>
</comment>
<dbReference type="PANTHER" id="PTHR22914:SF42">
    <property type="entry name" value="CHITIN SYNTHASE"/>
    <property type="match status" value="1"/>
</dbReference>
<sequence>MNILVLVQQQQVKSMSLFNFPSYFGPFNDISLMISRKQEPSRIEPCKHTEESQFLLNNTTYDDVNKMRPKIFVCATMWHETLEEMKILLTSIFRLDYDHAIRRLDYKNEDNFELDAHIFFDDAFESIDRRGKDLNSFVHTFHCAINEVAREHYLLETGMKHNDCITPYGCRKVWTLPGKTKLTVHLKDKELIRNKKRWSQVMYFNYILKQKVTEISKESNLDKQNVEENIYILTLDGDVSFTPLNVRKIFIKMQESPEIGAVTGRLVPCGSGPIVWFQIFEYAIEHWLWKTAENVFGSVLCAPGCFSLYRGSAILSNRVLNTYSRIPSTPREYLQFDQGEDRWLTTLLLKEGYRVEYIDDATVFTAAPENIPEFLKQRRRWTSSIIANLLDLQECSKILRKQNSAISMIFIVYIFILVGITIFTPAALLLLLIEVTLQSLTIVQPWVVYAVTYTPFLIHFLVCFKVKSKDTEHTCIVFFIFIGHISALIHKGVSRTWYLFLLPYLIPAFLHISHFHHLVYIGAFYVLSPLCYILLYTYSVCNLNDMSWGTREKKTNRFNNKSLLENNETILNIYHDIQSDNDKKHSFFKSLKSLIIIKLIESMHKTKFNYLTECDSKRMRKQRHLLVSEKEFWQILIKETLYPIKIEDNTKSSLMKDFQICRNRWVTGYVFLNCGILIFRKCLDVLKIKLDITILSFTFKPFGLLNIIIFGFVTLFQLTGLVIFK</sequence>
<feature type="transmembrane region" description="Helical" evidence="7">
    <location>
        <begin position="518"/>
        <end position="538"/>
    </location>
</feature>
<feature type="transmembrane region" description="Helical" evidence="7">
    <location>
        <begin position="703"/>
        <end position="724"/>
    </location>
</feature>
<evidence type="ECO:0000256" key="5">
    <source>
        <dbReference type="ARBA" id="ARBA00022989"/>
    </source>
</evidence>
<evidence type="ECO:0000256" key="7">
    <source>
        <dbReference type="SAM" id="Phobius"/>
    </source>
</evidence>
<evidence type="ECO:0000313" key="9">
    <source>
        <dbReference type="Proteomes" id="UP001217089"/>
    </source>
</evidence>
<dbReference type="InterPro" id="IPR029044">
    <property type="entry name" value="Nucleotide-diphossugar_trans"/>
</dbReference>
<feature type="transmembrane region" description="Helical" evidence="7">
    <location>
        <begin position="665"/>
        <end position="683"/>
    </location>
</feature>
<evidence type="ECO:0000256" key="3">
    <source>
        <dbReference type="ARBA" id="ARBA00022676"/>
    </source>
</evidence>
<evidence type="ECO:0000256" key="2">
    <source>
        <dbReference type="ARBA" id="ARBA00012543"/>
    </source>
</evidence>
<evidence type="ECO:0000256" key="6">
    <source>
        <dbReference type="ARBA" id="ARBA00023136"/>
    </source>
</evidence>
<dbReference type="EMBL" id="JARBDR010000142">
    <property type="protein sequence ID" value="KAJ8319738.1"/>
    <property type="molecule type" value="Genomic_DNA"/>
</dbReference>
<feature type="transmembrane region" description="Helical" evidence="7">
    <location>
        <begin position="476"/>
        <end position="498"/>
    </location>
</feature>
<proteinExistence type="predicted"/>
<keyword evidence="3" id="KW-0808">Transferase</keyword>
<name>A0ABQ9FVL8_TEGGR</name>
<dbReference type="Gene3D" id="3.90.550.10">
    <property type="entry name" value="Spore Coat Polysaccharide Biosynthesis Protein SpsA, Chain A"/>
    <property type="match status" value="1"/>
</dbReference>
<dbReference type="EC" id="2.4.1.16" evidence="2"/>
<keyword evidence="3" id="KW-0328">Glycosyltransferase</keyword>
<evidence type="ECO:0000256" key="1">
    <source>
        <dbReference type="ARBA" id="ARBA00004141"/>
    </source>
</evidence>
<keyword evidence="4 7" id="KW-0812">Transmembrane</keyword>
<keyword evidence="9" id="KW-1185">Reference proteome</keyword>
<comment type="subcellular location">
    <subcellularLocation>
        <location evidence="1">Membrane</location>
        <topology evidence="1">Multi-pass membrane protein</topology>
    </subcellularLocation>
</comment>
<organism evidence="8 9">
    <name type="scientific">Tegillarca granosa</name>
    <name type="common">Malaysian cockle</name>
    <name type="synonym">Anadara granosa</name>
    <dbReference type="NCBI Taxonomy" id="220873"/>
    <lineage>
        <taxon>Eukaryota</taxon>
        <taxon>Metazoa</taxon>
        <taxon>Spiralia</taxon>
        <taxon>Lophotrochozoa</taxon>
        <taxon>Mollusca</taxon>
        <taxon>Bivalvia</taxon>
        <taxon>Autobranchia</taxon>
        <taxon>Pteriomorphia</taxon>
        <taxon>Arcoida</taxon>
        <taxon>Arcoidea</taxon>
        <taxon>Arcidae</taxon>
        <taxon>Tegillarca</taxon>
    </lineage>
</organism>
<reference evidence="8 9" key="1">
    <citation type="submission" date="2022-12" db="EMBL/GenBank/DDBJ databases">
        <title>Chromosome-level genome of Tegillarca granosa.</title>
        <authorList>
            <person name="Kim J."/>
        </authorList>
    </citation>
    <scope>NUCLEOTIDE SEQUENCE [LARGE SCALE GENOMIC DNA]</scope>
    <source>
        <strain evidence="8">Teg-2019</strain>
        <tissue evidence="8">Adductor muscle</tissue>
    </source>
</reference>
<keyword evidence="5 7" id="KW-1133">Transmembrane helix</keyword>
<evidence type="ECO:0000256" key="4">
    <source>
        <dbReference type="ARBA" id="ARBA00022692"/>
    </source>
</evidence>
<keyword evidence="6 7" id="KW-0472">Membrane</keyword>
<accession>A0ABQ9FVL8</accession>
<dbReference type="SUPFAM" id="SSF53448">
    <property type="entry name" value="Nucleotide-diphospho-sugar transferases"/>
    <property type="match status" value="1"/>
</dbReference>
<feature type="transmembrane region" description="Helical" evidence="7">
    <location>
        <begin position="406"/>
        <end position="433"/>
    </location>
</feature>
<dbReference type="Pfam" id="PF03142">
    <property type="entry name" value="Chitin_synth_2"/>
    <property type="match status" value="1"/>
</dbReference>
<dbReference type="PANTHER" id="PTHR22914">
    <property type="entry name" value="CHITIN SYNTHASE"/>
    <property type="match status" value="1"/>
</dbReference>